<organism evidence="6 7">
    <name type="scientific">Coffea arabica</name>
    <name type="common">Arabian coffee</name>
    <dbReference type="NCBI Taxonomy" id="13443"/>
    <lineage>
        <taxon>Eukaryota</taxon>
        <taxon>Viridiplantae</taxon>
        <taxon>Streptophyta</taxon>
        <taxon>Embryophyta</taxon>
        <taxon>Tracheophyta</taxon>
        <taxon>Spermatophyta</taxon>
        <taxon>Magnoliopsida</taxon>
        <taxon>eudicotyledons</taxon>
        <taxon>Gunneridae</taxon>
        <taxon>Pentapetalae</taxon>
        <taxon>asterids</taxon>
        <taxon>lamiids</taxon>
        <taxon>Gentianales</taxon>
        <taxon>Rubiaceae</taxon>
        <taxon>Ixoroideae</taxon>
        <taxon>Gardenieae complex</taxon>
        <taxon>Bertiereae - Coffeeae clade</taxon>
        <taxon>Coffeeae</taxon>
        <taxon>Coffea</taxon>
    </lineage>
</organism>
<dbReference type="Proteomes" id="UP001652660">
    <property type="component" value="Chromosome 6e"/>
</dbReference>
<dbReference type="GO" id="GO:0008270">
    <property type="term" value="F:zinc ion binding"/>
    <property type="evidence" value="ECO:0007669"/>
    <property type="project" value="UniProtKB-KW"/>
</dbReference>
<keyword evidence="4" id="KW-0863">Zinc-finger</keyword>
<dbReference type="OrthoDB" id="1918246at2759"/>
<name>A0A6P6T1S0_COFAR</name>
<keyword evidence="1" id="KW-0815">Transposition</keyword>
<dbReference type="Pfam" id="PF03108">
    <property type="entry name" value="DBD_Tnp_Mut"/>
    <property type="match status" value="1"/>
</dbReference>
<dbReference type="PANTHER" id="PTHR31973">
    <property type="entry name" value="POLYPROTEIN, PUTATIVE-RELATED"/>
    <property type="match status" value="1"/>
</dbReference>
<evidence type="ECO:0000259" key="5">
    <source>
        <dbReference type="PROSITE" id="PS50966"/>
    </source>
</evidence>
<dbReference type="PROSITE" id="PS50966">
    <property type="entry name" value="ZF_SWIM"/>
    <property type="match status" value="1"/>
</dbReference>
<dbReference type="AlphaFoldDB" id="A0A6P6T1S0"/>
<feature type="domain" description="SWIM-type" evidence="5">
    <location>
        <begin position="438"/>
        <end position="463"/>
    </location>
</feature>
<dbReference type="InterPro" id="IPR004332">
    <property type="entry name" value="Transposase_MuDR"/>
</dbReference>
<dbReference type="InterPro" id="IPR007527">
    <property type="entry name" value="Znf_SWIM"/>
</dbReference>
<dbReference type="PROSITE" id="PS01007">
    <property type="entry name" value="TRANSPOSASE_MUTATOR"/>
    <property type="match status" value="1"/>
</dbReference>
<dbReference type="Pfam" id="PF10551">
    <property type="entry name" value="MULE"/>
    <property type="match status" value="1"/>
</dbReference>
<keyword evidence="2" id="KW-0238">DNA-binding</keyword>
<evidence type="ECO:0000256" key="1">
    <source>
        <dbReference type="ARBA" id="ARBA00022578"/>
    </source>
</evidence>
<reference evidence="6" key="1">
    <citation type="journal article" date="2025" name="Foods">
        <title>Unveiling the Microbial Signatures of Arabica Coffee Cherries: Insights into Ripeness Specific Diversity, Functional Traits, and Implications for Quality and Safety.</title>
        <authorList>
            <consortium name="RefSeq"/>
            <person name="Tenea G.N."/>
            <person name="Cifuentes V."/>
            <person name="Reyes P."/>
            <person name="Cevallos-Vallejos M."/>
        </authorList>
    </citation>
    <scope>NUCLEOTIDE SEQUENCE [LARGE SCALE GENOMIC DNA]</scope>
</reference>
<keyword evidence="4" id="KW-0479">Metal-binding</keyword>
<keyword evidence="3" id="KW-0233">DNA recombination</keyword>
<dbReference type="GO" id="GO:0004803">
    <property type="term" value="F:transposase activity"/>
    <property type="evidence" value="ECO:0007669"/>
    <property type="project" value="InterPro"/>
</dbReference>
<reference evidence="7" key="2">
    <citation type="submission" date="2025-08" db="UniProtKB">
        <authorList>
            <consortium name="RefSeq"/>
        </authorList>
    </citation>
    <scope>IDENTIFICATION</scope>
    <source>
        <tissue evidence="7">Leaves</tissue>
    </source>
</reference>
<evidence type="ECO:0000313" key="7">
    <source>
        <dbReference type="RefSeq" id="XP_027071866.1"/>
    </source>
</evidence>
<sequence>MWTYNPKTDIEFNKGLLFTNVDAFRAALKDYVIQKGFPIMRVKNEKSRVTAICGVEGCKWRIHASPITDSMTFMIKTYQGERTCVMDRKNTQATADWIAKKLVPVMRIHPNMSIKGVEAEMIKYGVHPSKWQIYRALTKARNEIEGNHSESYTKLPKYAKLLRKYNPHSICKIHYDRPTLLVEPRFLRIFISFKAQRSGFIEGCRPFVGFDGCFLKGLFGGVLLTSVTLDANNSIFPIAFAVAEVENKETWSWFFHYFEEFFGPFGDNGPLTFMSDRQKGLNVAYEEVVPIASGRHCCRHICNNFKAQFPGHNEAMASIKELNIEAWKYLDKISKPTWYRYTFNTGLKCDHVTNNCTESFNAWIGELRGKPILTLVDGLRNKFMKKMHKRYQKGCMLTTTVTPKMVGKLQRIGQASRQCELTMASDDVFEMGDMYRSYIVNLAAKSCDCGAFQILGLPCKHAALGIIYK</sequence>
<accession>A0A6P6T1S0</accession>
<proteinExistence type="predicted"/>
<dbReference type="Pfam" id="PF04434">
    <property type="entry name" value="SWIM"/>
    <property type="match status" value="1"/>
</dbReference>
<dbReference type="GeneID" id="113696687"/>
<keyword evidence="4" id="KW-0862">Zinc</keyword>
<dbReference type="PANTHER" id="PTHR31973:SF187">
    <property type="entry name" value="MUTATOR TRANSPOSASE MUDRA PROTEIN"/>
    <property type="match status" value="1"/>
</dbReference>
<evidence type="ECO:0000313" key="6">
    <source>
        <dbReference type="Proteomes" id="UP001652660"/>
    </source>
</evidence>
<evidence type="ECO:0000256" key="2">
    <source>
        <dbReference type="ARBA" id="ARBA00023125"/>
    </source>
</evidence>
<dbReference type="InterPro" id="IPR018289">
    <property type="entry name" value="MULE_transposase_dom"/>
</dbReference>
<gene>
    <name evidence="7" type="primary">LOC113696687</name>
</gene>
<dbReference type="GO" id="GO:0006313">
    <property type="term" value="P:DNA transposition"/>
    <property type="evidence" value="ECO:0007669"/>
    <property type="project" value="InterPro"/>
</dbReference>
<dbReference type="GO" id="GO:0003677">
    <property type="term" value="F:DNA binding"/>
    <property type="evidence" value="ECO:0007669"/>
    <property type="project" value="UniProtKB-KW"/>
</dbReference>
<dbReference type="InterPro" id="IPR001207">
    <property type="entry name" value="Transposase_mutator"/>
</dbReference>
<evidence type="ECO:0000256" key="4">
    <source>
        <dbReference type="PROSITE-ProRule" id="PRU00325"/>
    </source>
</evidence>
<evidence type="ECO:0000256" key="3">
    <source>
        <dbReference type="ARBA" id="ARBA00023172"/>
    </source>
</evidence>
<dbReference type="RefSeq" id="XP_027071866.1">
    <property type="nucleotide sequence ID" value="XM_027216065.1"/>
</dbReference>
<protein>
    <recommendedName>
        <fullName evidence="5">SWIM-type domain-containing protein</fullName>
    </recommendedName>
</protein>
<keyword evidence="6" id="KW-1185">Reference proteome</keyword>